<comment type="caution">
    <text evidence="8">The sequence shown here is derived from an EMBL/GenBank/DDBJ whole genome shotgun (WGS) entry which is preliminary data.</text>
</comment>
<dbReference type="Gene3D" id="3.90.1720.10">
    <property type="entry name" value="endopeptidase domain like (from Nostoc punctiforme)"/>
    <property type="match status" value="1"/>
</dbReference>
<reference evidence="8 9" key="1">
    <citation type="submission" date="2018-11" db="EMBL/GenBank/DDBJ databases">
        <title>Aureibaculum marinum gen. nov., sp. nov., a member of the family Flavobacteriaceae isolated from the Bohai Sea.</title>
        <authorList>
            <person name="Ji X."/>
        </authorList>
    </citation>
    <scope>NUCLEOTIDE SEQUENCE [LARGE SCALE GENOMIC DNA]</scope>
    <source>
        <strain evidence="8 9">BH-SD17</strain>
    </source>
</reference>
<evidence type="ECO:0000313" key="9">
    <source>
        <dbReference type="Proteomes" id="UP000270856"/>
    </source>
</evidence>
<evidence type="ECO:0000256" key="3">
    <source>
        <dbReference type="ARBA" id="ARBA00022729"/>
    </source>
</evidence>
<accession>A0A3N4N994</accession>
<keyword evidence="4" id="KW-0378">Hydrolase</keyword>
<keyword evidence="9" id="KW-1185">Reference proteome</keyword>
<dbReference type="InterPro" id="IPR000064">
    <property type="entry name" value="NLP_P60_dom"/>
</dbReference>
<dbReference type="Proteomes" id="UP000270856">
    <property type="component" value="Unassembled WGS sequence"/>
</dbReference>
<dbReference type="PANTHER" id="PTHR47360:SF1">
    <property type="entry name" value="ENDOPEPTIDASE NLPC-RELATED"/>
    <property type="match status" value="1"/>
</dbReference>
<dbReference type="OrthoDB" id="9807055at2"/>
<dbReference type="Pfam" id="PF00877">
    <property type="entry name" value="NLPC_P60"/>
    <property type="match status" value="1"/>
</dbReference>
<organism evidence="8 9">
    <name type="scientific">Aureibaculum marinum</name>
    <dbReference type="NCBI Taxonomy" id="2487930"/>
    <lineage>
        <taxon>Bacteria</taxon>
        <taxon>Pseudomonadati</taxon>
        <taxon>Bacteroidota</taxon>
        <taxon>Flavobacteriia</taxon>
        <taxon>Flavobacteriales</taxon>
        <taxon>Flavobacteriaceae</taxon>
        <taxon>Aureibaculum</taxon>
    </lineage>
</organism>
<dbReference type="PROSITE" id="PS51935">
    <property type="entry name" value="NLPC_P60"/>
    <property type="match status" value="1"/>
</dbReference>
<evidence type="ECO:0000259" key="7">
    <source>
        <dbReference type="PROSITE" id="PS51935"/>
    </source>
</evidence>
<keyword evidence="3 6" id="KW-0732">Signal</keyword>
<dbReference type="EMBL" id="RPFJ01000098">
    <property type="protein sequence ID" value="RPD90757.1"/>
    <property type="molecule type" value="Genomic_DNA"/>
</dbReference>
<feature type="domain" description="NlpC/P60" evidence="7">
    <location>
        <begin position="28"/>
        <end position="150"/>
    </location>
</feature>
<dbReference type="RefSeq" id="WP_123899308.1">
    <property type="nucleotide sequence ID" value="NZ_RPFJ01000098.1"/>
</dbReference>
<dbReference type="GO" id="GO:0008234">
    <property type="term" value="F:cysteine-type peptidase activity"/>
    <property type="evidence" value="ECO:0007669"/>
    <property type="project" value="UniProtKB-KW"/>
</dbReference>
<evidence type="ECO:0000256" key="6">
    <source>
        <dbReference type="SAM" id="SignalP"/>
    </source>
</evidence>
<evidence type="ECO:0000256" key="1">
    <source>
        <dbReference type="ARBA" id="ARBA00007074"/>
    </source>
</evidence>
<comment type="similarity">
    <text evidence="1">Belongs to the peptidase C40 family.</text>
</comment>
<dbReference type="InterPro" id="IPR038765">
    <property type="entry name" value="Papain-like_cys_pep_sf"/>
</dbReference>
<evidence type="ECO:0000256" key="4">
    <source>
        <dbReference type="ARBA" id="ARBA00022801"/>
    </source>
</evidence>
<feature type="signal peptide" evidence="6">
    <location>
        <begin position="1"/>
        <end position="23"/>
    </location>
</feature>
<evidence type="ECO:0000313" key="8">
    <source>
        <dbReference type="EMBL" id="RPD90757.1"/>
    </source>
</evidence>
<name>A0A3N4N994_9FLAO</name>
<keyword evidence="5" id="KW-0788">Thiol protease</keyword>
<sequence length="152" mass="17493">MTKIKYFSAIAIILFLTSCGASKKAAAVAKVENELEKQYELYKGVPYKYGGTDRRGFDCSGFVAKVYKDGLKTQLPRMTKDMATMGRKVSKNKLKPGDLVFFRPSRKYRHVGIYLRDDIFIHSSTSKGIIKSSLNNSYWKKKYRYAKRILTY</sequence>
<proteinExistence type="inferred from homology"/>
<dbReference type="PANTHER" id="PTHR47360">
    <property type="entry name" value="MUREIN DD-ENDOPEPTIDASE MEPS/MUREIN LD-CARBOXYPEPTIDASE"/>
    <property type="match status" value="1"/>
</dbReference>
<dbReference type="AlphaFoldDB" id="A0A3N4N994"/>
<keyword evidence="2" id="KW-0645">Protease</keyword>
<feature type="chain" id="PRO_5017989472" description="NlpC/P60 domain-containing protein" evidence="6">
    <location>
        <begin position="24"/>
        <end position="152"/>
    </location>
</feature>
<evidence type="ECO:0000256" key="2">
    <source>
        <dbReference type="ARBA" id="ARBA00022670"/>
    </source>
</evidence>
<dbReference type="GO" id="GO:0006508">
    <property type="term" value="P:proteolysis"/>
    <property type="evidence" value="ECO:0007669"/>
    <property type="project" value="UniProtKB-KW"/>
</dbReference>
<dbReference type="InterPro" id="IPR052062">
    <property type="entry name" value="Murein_DD/LD_carboxypeptidase"/>
</dbReference>
<protein>
    <recommendedName>
        <fullName evidence="7">NlpC/P60 domain-containing protein</fullName>
    </recommendedName>
</protein>
<evidence type="ECO:0000256" key="5">
    <source>
        <dbReference type="ARBA" id="ARBA00022807"/>
    </source>
</evidence>
<dbReference type="PROSITE" id="PS51257">
    <property type="entry name" value="PROKAR_LIPOPROTEIN"/>
    <property type="match status" value="1"/>
</dbReference>
<dbReference type="SUPFAM" id="SSF54001">
    <property type="entry name" value="Cysteine proteinases"/>
    <property type="match status" value="1"/>
</dbReference>
<gene>
    <name evidence="8" type="ORF">EGM88_15515</name>
</gene>